<dbReference type="EMBL" id="JANSUY010000001">
    <property type="protein sequence ID" value="MCR9013483.1"/>
    <property type="molecule type" value="Genomic_DNA"/>
</dbReference>
<sequence>MKKFFFLLLLTMFSDFALFAQGHSHKSEITLLTYNIYHGEDPYHPGKSNLREIAELINTIRPDLVALQEVDSMTNRTKNFNPEGKLDLMAELGKLTGMKPYFAKAIDFSEGGYGEGILSRFPTQFISYSLPIPNGGEQRSLALAKVNLGNGKTLVFGGTHLCHQYVENRTAQVVALKNILSKFDTPVVLTGDFNFTADELGYSILSEEFLDAALEFGNLKNTYSSKEPKIRIDYFWLGKAKDWEIVSVEVLGVEFSDHKPVLVKLRH</sequence>
<dbReference type="GO" id="GO:0016020">
    <property type="term" value="C:membrane"/>
    <property type="evidence" value="ECO:0007669"/>
    <property type="project" value="GOC"/>
</dbReference>
<proteinExistence type="predicted"/>
<evidence type="ECO:0000313" key="3">
    <source>
        <dbReference type="EMBL" id="MCR9013483.1"/>
    </source>
</evidence>
<dbReference type="PANTHER" id="PTHR14859">
    <property type="entry name" value="CALCOFLUOR WHITE HYPERSENSITIVE PROTEIN PRECURSOR"/>
    <property type="match status" value="1"/>
</dbReference>
<evidence type="ECO:0000256" key="1">
    <source>
        <dbReference type="SAM" id="SignalP"/>
    </source>
</evidence>
<name>A0A9X2P3P3_9BACT</name>
<reference evidence="3" key="1">
    <citation type="submission" date="2022-08" db="EMBL/GenBank/DDBJ databases">
        <authorList>
            <person name="Zhang D."/>
        </authorList>
    </citation>
    <scope>NUCLEOTIDE SEQUENCE</scope>
    <source>
        <strain evidence="3">XJ19-11</strain>
    </source>
</reference>
<dbReference type="InterPro" id="IPR005135">
    <property type="entry name" value="Endo/exonuclease/phosphatase"/>
</dbReference>
<feature type="signal peptide" evidence="1">
    <location>
        <begin position="1"/>
        <end position="20"/>
    </location>
</feature>
<dbReference type="Proteomes" id="UP001142175">
    <property type="component" value="Unassembled WGS sequence"/>
</dbReference>
<accession>A0A9X2P3P3</accession>
<protein>
    <submittedName>
        <fullName evidence="3">Endonuclease/exonuclease/phosphatase family protein</fullName>
    </submittedName>
</protein>
<keyword evidence="1" id="KW-0732">Signal</keyword>
<gene>
    <name evidence="3" type="ORF">NU887_00480</name>
</gene>
<keyword evidence="3" id="KW-0540">Nuclease</keyword>
<dbReference type="GO" id="GO:0004519">
    <property type="term" value="F:endonuclease activity"/>
    <property type="evidence" value="ECO:0007669"/>
    <property type="project" value="UniProtKB-KW"/>
</dbReference>
<evidence type="ECO:0000259" key="2">
    <source>
        <dbReference type="Pfam" id="PF03372"/>
    </source>
</evidence>
<keyword evidence="3" id="KW-0378">Hydrolase</keyword>
<dbReference type="AlphaFoldDB" id="A0A9X2P3P3"/>
<organism evidence="3 4">
    <name type="scientific">Aquiflexum gelatinilyticum</name>
    <dbReference type="NCBI Taxonomy" id="2961943"/>
    <lineage>
        <taxon>Bacteria</taxon>
        <taxon>Pseudomonadati</taxon>
        <taxon>Bacteroidota</taxon>
        <taxon>Cytophagia</taxon>
        <taxon>Cytophagales</taxon>
        <taxon>Cyclobacteriaceae</taxon>
        <taxon>Aquiflexum</taxon>
    </lineage>
</organism>
<evidence type="ECO:0000313" key="4">
    <source>
        <dbReference type="Proteomes" id="UP001142175"/>
    </source>
</evidence>
<dbReference type="InterPro" id="IPR051916">
    <property type="entry name" value="GPI-anchor_lipid_remodeler"/>
</dbReference>
<feature type="domain" description="Endonuclease/exonuclease/phosphatase" evidence="2">
    <location>
        <begin position="32"/>
        <end position="258"/>
    </location>
</feature>
<dbReference type="GO" id="GO:0006506">
    <property type="term" value="P:GPI anchor biosynthetic process"/>
    <property type="evidence" value="ECO:0007669"/>
    <property type="project" value="TreeGrafter"/>
</dbReference>
<keyword evidence="4" id="KW-1185">Reference proteome</keyword>
<dbReference type="Pfam" id="PF03372">
    <property type="entry name" value="Exo_endo_phos"/>
    <property type="match status" value="1"/>
</dbReference>
<dbReference type="Gene3D" id="3.60.10.10">
    <property type="entry name" value="Endonuclease/exonuclease/phosphatase"/>
    <property type="match status" value="1"/>
</dbReference>
<dbReference type="PANTHER" id="PTHR14859:SF15">
    <property type="entry name" value="ENDONUCLEASE_EXONUCLEASE_PHOSPHATASE DOMAIN-CONTAINING PROTEIN"/>
    <property type="match status" value="1"/>
</dbReference>
<dbReference type="InterPro" id="IPR036691">
    <property type="entry name" value="Endo/exonu/phosph_ase_sf"/>
</dbReference>
<keyword evidence="3" id="KW-0255">Endonuclease</keyword>
<feature type="chain" id="PRO_5040813931" evidence="1">
    <location>
        <begin position="21"/>
        <end position="267"/>
    </location>
</feature>
<dbReference type="RefSeq" id="WP_258421386.1">
    <property type="nucleotide sequence ID" value="NZ_JANSUY010000001.1"/>
</dbReference>
<dbReference type="SUPFAM" id="SSF56219">
    <property type="entry name" value="DNase I-like"/>
    <property type="match status" value="1"/>
</dbReference>
<comment type="caution">
    <text evidence="3">The sequence shown here is derived from an EMBL/GenBank/DDBJ whole genome shotgun (WGS) entry which is preliminary data.</text>
</comment>